<comment type="caution">
    <text evidence="6">The sequence shown here is derived from an EMBL/GenBank/DDBJ whole genome shotgun (WGS) entry which is preliminary data.</text>
</comment>
<name>A0A9W9Z0L2_9CNID</name>
<dbReference type="Proteomes" id="UP001163046">
    <property type="component" value="Unassembled WGS sequence"/>
</dbReference>
<dbReference type="GO" id="GO:0005635">
    <property type="term" value="C:nuclear envelope"/>
    <property type="evidence" value="ECO:0007669"/>
    <property type="project" value="TreeGrafter"/>
</dbReference>
<evidence type="ECO:0000256" key="3">
    <source>
        <dbReference type="ARBA" id="ARBA00022927"/>
    </source>
</evidence>
<dbReference type="InterPro" id="IPR058669">
    <property type="entry name" value="TPR_IPO7/11-like"/>
</dbReference>
<feature type="region of interest" description="Disordered" evidence="4">
    <location>
        <begin position="211"/>
        <end position="238"/>
    </location>
</feature>
<evidence type="ECO:0000256" key="4">
    <source>
        <dbReference type="SAM" id="MobiDB-lite"/>
    </source>
</evidence>
<feature type="domain" description="Importin-7/11-like TPR repeats" evidence="5">
    <location>
        <begin position="16"/>
        <end position="237"/>
    </location>
</feature>
<accession>A0A9W9Z0L2</accession>
<dbReference type="PANTHER" id="PTHR10997">
    <property type="entry name" value="IMPORTIN-7, 8, 11"/>
    <property type="match status" value="1"/>
</dbReference>
<keyword evidence="7" id="KW-1185">Reference proteome</keyword>
<keyword evidence="3" id="KW-0653">Protein transport</keyword>
<dbReference type="GO" id="GO:0006606">
    <property type="term" value="P:protein import into nucleus"/>
    <property type="evidence" value="ECO:0007669"/>
    <property type="project" value="TreeGrafter"/>
</dbReference>
<dbReference type="Gene3D" id="1.25.10.10">
    <property type="entry name" value="Leucine-rich Repeat Variant"/>
    <property type="match status" value="1"/>
</dbReference>
<dbReference type="AlphaFoldDB" id="A0A9W9Z0L2"/>
<sequence>MWTVFYMLYEAFQRDAFDYFAEMMPCLHNYITVDTPAFLANPKNLEVVYNMCKKMLTESSVQEDQQCNAAKLLEVTILQCHGHIDQWLPFYIEAALERLTREVKESELRTMCLQVAIAGLIYNTPLLLSILDKLQFPNSHETVTAQFFSHWVNDYDCFFGIHDRKMFVLGFSALMDLPKEIRPQALLQCSPQILPALLVLFSGLKRAYECRGDEDDNNEDDEDGDSDEDELASDEDEINEDEVQYIEGLAKRYAVTMEMQIAAEHLDDEDDVEDEETALENFTTAVDNEETDEYIAFRTSLQGNDDLLLFQQLPNVSGQTGLHCQSLSQFP</sequence>
<reference evidence="6" key="1">
    <citation type="submission" date="2023-01" db="EMBL/GenBank/DDBJ databases">
        <title>Genome assembly of the deep-sea coral Lophelia pertusa.</title>
        <authorList>
            <person name="Herrera S."/>
            <person name="Cordes E."/>
        </authorList>
    </citation>
    <scope>NUCLEOTIDE SEQUENCE</scope>
    <source>
        <strain evidence="6">USNM1676648</strain>
        <tissue evidence="6">Polyp</tissue>
    </source>
</reference>
<evidence type="ECO:0000313" key="6">
    <source>
        <dbReference type="EMBL" id="KAJ7371004.1"/>
    </source>
</evidence>
<dbReference type="InterPro" id="IPR016024">
    <property type="entry name" value="ARM-type_fold"/>
</dbReference>
<proteinExistence type="predicted"/>
<keyword evidence="2" id="KW-0963">Cytoplasm</keyword>
<protein>
    <submittedName>
        <fullName evidence="6">Importin-7</fullName>
    </submittedName>
</protein>
<keyword evidence="3" id="KW-0813">Transport</keyword>
<evidence type="ECO:0000313" key="7">
    <source>
        <dbReference type="Proteomes" id="UP001163046"/>
    </source>
</evidence>
<evidence type="ECO:0000256" key="1">
    <source>
        <dbReference type="ARBA" id="ARBA00004496"/>
    </source>
</evidence>
<comment type="subcellular location">
    <subcellularLocation>
        <location evidence="1">Cytoplasm</location>
    </subcellularLocation>
</comment>
<dbReference type="EMBL" id="MU826853">
    <property type="protein sequence ID" value="KAJ7371004.1"/>
    <property type="molecule type" value="Genomic_DNA"/>
</dbReference>
<dbReference type="PANTHER" id="PTHR10997:SF18">
    <property type="entry name" value="D-IMPORTIN 7_RANBP7"/>
    <property type="match status" value="1"/>
</dbReference>
<evidence type="ECO:0000256" key="2">
    <source>
        <dbReference type="ARBA" id="ARBA00022490"/>
    </source>
</evidence>
<dbReference type="GO" id="GO:0005829">
    <property type="term" value="C:cytosol"/>
    <property type="evidence" value="ECO:0007669"/>
    <property type="project" value="TreeGrafter"/>
</dbReference>
<gene>
    <name evidence="6" type="primary">IPO7_7</name>
    <name evidence="6" type="ORF">OS493_028623</name>
</gene>
<dbReference type="Pfam" id="PF25758">
    <property type="entry name" value="TPR_IPO11"/>
    <property type="match status" value="1"/>
</dbReference>
<feature type="compositionally biased region" description="Acidic residues" evidence="4">
    <location>
        <begin position="212"/>
        <end position="238"/>
    </location>
</feature>
<organism evidence="6 7">
    <name type="scientific">Desmophyllum pertusum</name>
    <dbReference type="NCBI Taxonomy" id="174260"/>
    <lineage>
        <taxon>Eukaryota</taxon>
        <taxon>Metazoa</taxon>
        <taxon>Cnidaria</taxon>
        <taxon>Anthozoa</taxon>
        <taxon>Hexacorallia</taxon>
        <taxon>Scleractinia</taxon>
        <taxon>Caryophylliina</taxon>
        <taxon>Caryophylliidae</taxon>
        <taxon>Desmophyllum</taxon>
    </lineage>
</organism>
<dbReference type="InterPro" id="IPR011989">
    <property type="entry name" value="ARM-like"/>
</dbReference>
<dbReference type="SUPFAM" id="SSF48371">
    <property type="entry name" value="ARM repeat"/>
    <property type="match status" value="1"/>
</dbReference>
<evidence type="ECO:0000259" key="5">
    <source>
        <dbReference type="Pfam" id="PF25758"/>
    </source>
</evidence>
<dbReference type="OrthoDB" id="760868at2759"/>